<name>A0ABX5EBC9_9MICO</name>
<evidence type="ECO:0000313" key="10">
    <source>
        <dbReference type="Proteomes" id="UP000239895"/>
    </source>
</evidence>
<gene>
    <name evidence="7" type="primary">mltG</name>
    <name evidence="9" type="ORF">BCL65_11066</name>
</gene>
<keyword evidence="1 7" id="KW-1003">Cell membrane</keyword>
<keyword evidence="5 7" id="KW-0456">Lyase</keyword>
<comment type="subcellular location">
    <subcellularLocation>
        <location evidence="7">Cell membrane</location>
        <topology evidence="7">Single-pass membrane protein</topology>
    </subcellularLocation>
</comment>
<accession>A0ABX5EBC9</accession>
<evidence type="ECO:0000256" key="2">
    <source>
        <dbReference type="ARBA" id="ARBA00022692"/>
    </source>
</evidence>
<sequence>MTDLFEHSTAQRPTAPPSRVRSAASKRAARKRRRRRQQRTAVIMVVLLGLLGAGGVFFWDRLSGSLSGFDLALFNSAPEDYEGSGTDPVQVVIPEGATGSQMGQVLADADVVASVGAFNEAFESAPGAAGIQPGTYELYTQMSAANAVDALLANEKIETEVTIPEGYTVEQVVDRVASVTEFSREELEEALADPKAIGLPKSADGNPEGWLFPKTYNVQPDDEAVDLLSTMVDQTKAELDSLGVDDGDRQEVLTKASLIEREAKFEPDRPKMARAIQNRLDRGMILQIDAAVAYGLGKSGTELTRADLDDPDNPYNLYAHVGLPPTPIASPGASSIEAVMNPADGDWIFWVAVNLETGETKFSETNEQHNIYRQELEEWMAENS</sequence>
<feature type="site" description="Important for catalytic activity" evidence="7">
    <location>
        <position position="262"/>
    </location>
</feature>
<evidence type="ECO:0000256" key="4">
    <source>
        <dbReference type="ARBA" id="ARBA00023136"/>
    </source>
</evidence>
<protein>
    <recommendedName>
        <fullName evidence="7">Endolytic murein transglycosylase</fullName>
        <ecNumber evidence="7">4.2.2.29</ecNumber>
    </recommendedName>
    <alternativeName>
        <fullName evidence="7">Peptidoglycan lytic transglycosylase</fullName>
    </alternativeName>
    <alternativeName>
        <fullName evidence="7">Peptidoglycan polymerization terminase</fullName>
    </alternativeName>
</protein>
<dbReference type="Gene3D" id="3.30.1490.480">
    <property type="entry name" value="Endolytic murein transglycosylase"/>
    <property type="match status" value="1"/>
</dbReference>
<dbReference type="InterPro" id="IPR003770">
    <property type="entry name" value="MLTG-like"/>
</dbReference>
<keyword evidence="10" id="KW-1185">Reference proteome</keyword>
<dbReference type="Proteomes" id="UP000239895">
    <property type="component" value="Unassembled WGS sequence"/>
</dbReference>
<dbReference type="HAMAP" id="MF_02065">
    <property type="entry name" value="MltG"/>
    <property type="match status" value="1"/>
</dbReference>
<dbReference type="CDD" id="cd08010">
    <property type="entry name" value="MltG_like"/>
    <property type="match status" value="1"/>
</dbReference>
<dbReference type="Pfam" id="PF02618">
    <property type="entry name" value="YceG"/>
    <property type="match status" value="1"/>
</dbReference>
<dbReference type="EMBL" id="PVTX01000010">
    <property type="protein sequence ID" value="PRZ04405.1"/>
    <property type="molecule type" value="Genomic_DNA"/>
</dbReference>
<feature type="compositionally biased region" description="Basic residues" evidence="8">
    <location>
        <begin position="27"/>
        <end position="36"/>
    </location>
</feature>
<evidence type="ECO:0000256" key="7">
    <source>
        <dbReference type="HAMAP-Rule" id="MF_02065"/>
    </source>
</evidence>
<comment type="catalytic activity">
    <reaction evidence="7">
        <text>a peptidoglycan chain = a peptidoglycan chain with N-acetyl-1,6-anhydromuramyl-[peptide] at the reducing end + a peptidoglycan chain with N-acetylglucosamine at the non-reducing end.</text>
        <dbReference type="EC" id="4.2.2.29"/>
    </reaction>
</comment>
<evidence type="ECO:0000256" key="5">
    <source>
        <dbReference type="ARBA" id="ARBA00023239"/>
    </source>
</evidence>
<evidence type="ECO:0000256" key="3">
    <source>
        <dbReference type="ARBA" id="ARBA00022989"/>
    </source>
</evidence>
<keyword evidence="2 7" id="KW-0812">Transmembrane</keyword>
<keyword evidence="4 7" id="KW-0472">Membrane</keyword>
<organism evidence="9 10">
    <name type="scientific">Isoptericola halotolerans</name>
    <dbReference type="NCBI Taxonomy" id="300560"/>
    <lineage>
        <taxon>Bacteria</taxon>
        <taxon>Bacillati</taxon>
        <taxon>Actinomycetota</taxon>
        <taxon>Actinomycetes</taxon>
        <taxon>Micrococcales</taxon>
        <taxon>Promicromonosporaceae</taxon>
        <taxon>Isoptericola</taxon>
    </lineage>
</organism>
<keyword evidence="6 7" id="KW-0961">Cell wall biogenesis/degradation</keyword>
<evidence type="ECO:0000313" key="9">
    <source>
        <dbReference type="EMBL" id="PRZ04405.1"/>
    </source>
</evidence>
<comment type="caution">
    <text evidence="9">The sequence shown here is derived from an EMBL/GenBank/DDBJ whole genome shotgun (WGS) entry which is preliminary data.</text>
</comment>
<evidence type="ECO:0000256" key="8">
    <source>
        <dbReference type="SAM" id="MobiDB-lite"/>
    </source>
</evidence>
<comment type="function">
    <text evidence="7">Functions as a peptidoglycan terminase that cleaves nascent peptidoglycan strands endolytically to terminate their elongation.</text>
</comment>
<dbReference type="EC" id="4.2.2.29" evidence="7"/>
<keyword evidence="3 7" id="KW-1133">Transmembrane helix</keyword>
<evidence type="ECO:0000256" key="6">
    <source>
        <dbReference type="ARBA" id="ARBA00023316"/>
    </source>
</evidence>
<dbReference type="PANTHER" id="PTHR30518">
    <property type="entry name" value="ENDOLYTIC MUREIN TRANSGLYCOSYLASE"/>
    <property type="match status" value="1"/>
</dbReference>
<proteinExistence type="inferred from homology"/>
<feature type="transmembrane region" description="Helical" evidence="7">
    <location>
        <begin position="40"/>
        <end position="59"/>
    </location>
</feature>
<dbReference type="RefSeq" id="WP_106269191.1">
    <property type="nucleotide sequence ID" value="NZ_PVTX01000010.1"/>
</dbReference>
<reference evidence="9 10" key="1">
    <citation type="submission" date="2018-03" db="EMBL/GenBank/DDBJ databases">
        <title>Comparative analysis of microorganisms from saline springs in Andes Mountain Range, Colombia.</title>
        <authorList>
            <person name="Rubin E."/>
        </authorList>
    </citation>
    <scope>NUCLEOTIDE SEQUENCE [LARGE SCALE GENOMIC DNA]</scope>
    <source>
        <strain evidence="9 10">CG 23</strain>
    </source>
</reference>
<dbReference type="PANTHER" id="PTHR30518:SF2">
    <property type="entry name" value="ENDOLYTIC MUREIN TRANSGLYCOSYLASE"/>
    <property type="match status" value="1"/>
</dbReference>
<evidence type="ECO:0000256" key="1">
    <source>
        <dbReference type="ARBA" id="ARBA00022475"/>
    </source>
</evidence>
<feature type="region of interest" description="Disordered" evidence="8">
    <location>
        <begin position="1"/>
        <end position="36"/>
    </location>
</feature>
<feature type="compositionally biased region" description="Low complexity" evidence="8">
    <location>
        <begin position="17"/>
        <end position="26"/>
    </location>
</feature>
<comment type="similarity">
    <text evidence="7">Belongs to the transglycosylase MltG family.</text>
</comment>
<dbReference type="NCBIfam" id="TIGR00247">
    <property type="entry name" value="endolytic transglycosylase MltG"/>
    <property type="match status" value="1"/>
</dbReference>